<evidence type="ECO:0000256" key="6">
    <source>
        <dbReference type="SAM" id="MobiDB-lite"/>
    </source>
</evidence>
<dbReference type="SMART" id="SM00906">
    <property type="entry name" value="Fungal_trans"/>
    <property type="match status" value="1"/>
</dbReference>
<feature type="region of interest" description="Disordered" evidence="6">
    <location>
        <begin position="52"/>
        <end position="100"/>
    </location>
</feature>
<dbReference type="OrthoDB" id="10031947at2759"/>
<evidence type="ECO:0000313" key="9">
    <source>
        <dbReference type="Proteomes" id="UP000184383"/>
    </source>
</evidence>
<dbReference type="PANTHER" id="PTHR47171:SF6">
    <property type="entry name" value="SPECIFIC TRANSCRIPTION FACTOR, PUTATIVE (AFU_ORTHOLOGUE AFUA_2G06130)-RELATED"/>
    <property type="match status" value="1"/>
</dbReference>
<dbReference type="STRING" id="1073089.A0A1L9RMU8"/>
<dbReference type="VEuPathDB" id="FungiDB:ASPWEDRAFT_28817"/>
<dbReference type="Pfam" id="PF04082">
    <property type="entry name" value="Fungal_trans"/>
    <property type="match status" value="1"/>
</dbReference>
<dbReference type="InterPro" id="IPR052073">
    <property type="entry name" value="Amide_Lactam_Regulators"/>
</dbReference>
<keyword evidence="3" id="KW-0238">DNA-binding</keyword>
<keyword evidence="9" id="KW-1185">Reference proteome</keyword>
<sequence>MELTFHVSPDRRNLKRKCPRGACDSCRQRKRKCHHGDESRRLINDRKFIQYSPNARGSPLSPCSIPDSEPAEVPHNTPKPGQVDKTRNTAKPNSDSIPSRRFIGDLNPVALFVGDTSSRLLRGRTCQSDVGVWLDREGDILRNQEDISHGQPLDGNVHIEPSPRYRNRQTEPLLPPRQSQQALMNIYFQRIHPVLPLINQDDFQAQFRDQTASPQLVQAICLVAAKDHSAAPFLCLANHTNPLPLRKFTKLVYDNLTHTISMKVETRKITLIQVLALLSLHASGPEDSEDSTLHLSQAAHHAHTLGLHLIKYSPDQGEKDPAEKALVVLFWCLWKLDRWSAAINGRPLVIHDCDLGQRVGDVIAFFDAPFRVALSLASILGRVMGVYRPILDTPVDDNKPEIPRFEEVLNECNGWNLPLHLNLSLELAYHAIALLAARPWGLKDHPRSHTLYLRQDLSVYRIATLIQMCDINQFLPLPVVAYTLSMGFSISYKQLKRCQLPSTQHTAQQNLQTFYKSLKALSATWWSARLMTRLGQRAFDGINRMAENDVRQQIVPNSLNKNIVTAGPHPLDNIETANRGSYSHSDDTRVRQADDMEKENQPFPNINNQPAFDLTHMGDGTFTDLAADPMFEDIDNILGNFLDINIPNTFDNLFANDFLMGTDEAIDCAGLY</sequence>
<keyword evidence="2" id="KW-0805">Transcription regulation</keyword>
<dbReference type="RefSeq" id="XP_040689932.1">
    <property type="nucleotide sequence ID" value="XM_040833185.1"/>
</dbReference>
<dbReference type="InterPro" id="IPR001138">
    <property type="entry name" value="Zn2Cys6_DnaBD"/>
</dbReference>
<dbReference type="GO" id="GO:0003677">
    <property type="term" value="F:DNA binding"/>
    <property type="evidence" value="ECO:0007669"/>
    <property type="project" value="UniProtKB-KW"/>
</dbReference>
<evidence type="ECO:0000313" key="8">
    <source>
        <dbReference type="EMBL" id="OJJ36256.1"/>
    </source>
</evidence>
<accession>A0A1L9RMU8</accession>
<dbReference type="InterPro" id="IPR007219">
    <property type="entry name" value="XnlR_reg_dom"/>
</dbReference>
<dbReference type="GO" id="GO:0008270">
    <property type="term" value="F:zinc ion binding"/>
    <property type="evidence" value="ECO:0007669"/>
    <property type="project" value="InterPro"/>
</dbReference>
<dbReference type="GeneID" id="63749033"/>
<name>A0A1L9RMU8_ASPWE</name>
<dbReference type="CDD" id="cd00067">
    <property type="entry name" value="GAL4"/>
    <property type="match status" value="1"/>
</dbReference>
<proteinExistence type="predicted"/>
<reference evidence="9" key="1">
    <citation type="journal article" date="2017" name="Genome Biol.">
        <title>Comparative genomics reveals high biological diversity and specific adaptations in the industrially and medically important fungal genus Aspergillus.</title>
        <authorList>
            <person name="de Vries R.P."/>
            <person name="Riley R."/>
            <person name="Wiebenga A."/>
            <person name="Aguilar-Osorio G."/>
            <person name="Amillis S."/>
            <person name="Uchima C.A."/>
            <person name="Anderluh G."/>
            <person name="Asadollahi M."/>
            <person name="Askin M."/>
            <person name="Barry K."/>
            <person name="Battaglia E."/>
            <person name="Bayram O."/>
            <person name="Benocci T."/>
            <person name="Braus-Stromeyer S.A."/>
            <person name="Caldana C."/>
            <person name="Canovas D."/>
            <person name="Cerqueira G.C."/>
            <person name="Chen F."/>
            <person name="Chen W."/>
            <person name="Choi C."/>
            <person name="Clum A."/>
            <person name="Dos Santos R.A."/>
            <person name="Damasio A.R."/>
            <person name="Diallinas G."/>
            <person name="Emri T."/>
            <person name="Fekete E."/>
            <person name="Flipphi M."/>
            <person name="Freyberg S."/>
            <person name="Gallo A."/>
            <person name="Gournas C."/>
            <person name="Habgood R."/>
            <person name="Hainaut M."/>
            <person name="Harispe M.L."/>
            <person name="Henrissat B."/>
            <person name="Hilden K.S."/>
            <person name="Hope R."/>
            <person name="Hossain A."/>
            <person name="Karabika E."/>
            <person name="Karaffa L."/>
            <person name="Karanyi Z."/>
            <person name="Krasevec N."/>
            <person name="Kuo A."/>
            <person name="Kusch H."/>
            <person name="LaButti K."/>
            <person name="Lagendijk E.L."/>
            <person name="Lapidus A."/>
            <person name="Levasseur A."/>
            <person name="Lindquist E."/>
            <person name="Lipzen A."/>
            <person name="Logrieco A.F."/>
            <person name="MacCabe A."/>
            <person name="Maekelae M.R."/>
            <person name="Malavazi I."/>
            <person name="Melin P."/>
            <person name="Meyer V."/>
            <person name="Mielnichuk N."/>
            <person name="Miskei M."/>
            <person name="Molnar A.P."/>
            <person name="Mule G."/>
            <person name="Ngan C.Y."/>
            <person name="Orejas M."/>
            <person name="Orosz E."/>
            <person name="Ouedraogo J.P."/>
            <person name="Overkamp K.M."/>
            <person name="Park H.-S."/>
            <person name="Perrone G."/>
            <person name="Piumi F."/>
            <person name="Punt P.J."/>
            <person name="Ram A.F."/>
            <person name="Ramon A."/>
            <person name="Rauscher S."/>
            <person name="Record E."/>
            <person name="Riano-Pachon D.M."/>
            <person name="Robert V."/>
            <person name="Roehrig J."/>
            <person name="Ruller R."/>
            <person name="Salamov A."/>
            <person name="Salih N.S."/>
            <person name="Samson R.A."/>
            <person name="Sandor E."/>
            <person name="Sanguinetti M."/>
            <person name="Schuetze T."/>
            <person name="Sepcic K."/>
            <person name="Shelest E."/>
            <person name="Sherlock G."/>
            <person name="Sophianopoulou V."/>
            <person name="Squina F.M."/>
            <person name="Sun H."/>
            <person name="Susca A."/>
            <person name="Todd R.B."/>
            <person name="Tsang A."/>
            <person name="Unkles S.E."/>
            <person name="van de Wiele N."/>
            <person name="van Rossen-Uffink D."/>
            <person name="Oliveira J.V."/>
            <person name="Vesth T.C."/>
            <person name="Visser J."/>
            <person name="Yu J.-H."/>
            <person name="Zhou M."/>
            <person name="Andersen M.R."/>
            <person name="Archer D.B."/>
            <person name="Baker S.E."/>
            <person name="Benoit I."/>
            <person name="Brakhage A.A."/>
            <person name="Braus G.H."/>
            <person name="Fischer R."/>
            <person name="Frisvad J.C."/>
            <person name="Goldman G.H."/>
            <person name="Houbraken J."/>
            <person name="Oakley B."/>
            <person name="Pocsi I."/>
            <person name="Scazzocchio C."/>
            <person name="Seiboth B."/>
            <person name="vanKuyk P.A."/>
            <person name="Wortman J."/>
            <person name="Dyer P.S."/>
            <person name="Grigoriev I.V."/>
        </authorList>
    </citation>
    <scope>NUCLEOTIDE SEQUENCE [LARGE SCALE GENOMIC DNA]</scope>
    <source>
        <strain evidence="9">DTO 134E9</strain>
    </source>
</reference>
<evidence type="ECO:0000259" key="7">
    <source>
        <dbReference type="SMART" id="SM00906"/>
    </source>
</evidence>
<evidence type="ECO:0000256" key="5">
    <source>
        <dbReference type="ARBA" id="ARBA00023242"/>
    </source>
</evidence>
<dbReference type="AlphaFoldDB" id="A0A1L9RMU8"/>
<evidence type="ECO:0000256" key="1">
    <source>
        <dbReference type="ARBA" id="ARBA00022833"/>
    </source>
</evidence>
<feature type="domain" description="Xylanolytic transcriptional activator regulatory" evidence="7">
    <location>
        <begin position="291"/>
        <end position="366"/>
    </location>
</feature>
<dbReference type="PANTHER" id="PTHR47171">
    <property type="entry name" value="FARA-RELATED"/>
    <property type="match status" value="1"/>
</dbReference>
<dbReference type="EMBL" id="KV878212">
    <property type="protein sequence ID" value="OJJ36256.1"/>
    <property type="molecule type" value="Genomic_DNA"/>
</dbReference>
<feature type="region of interest" description="Disordered" evidence="6">
    <location>
        <begin position="144"/>
        <end position="163"/>
    </location>
</feature>
<keyword evidence="4" id="KW-0804">Transcription</keyword>
<evidence type="ECO:0000256" key="2">
    <source>
        <dbReference type="ARBA" id="ARBA00023015"/>
    </source>
</evidence>
<keyword evidence="1" id="KW-0862">Zinc</keyword>
<gene>
    <name evidence="8" type="ORF">ASPWEDRAFT_28817</name>
</gene>
<dbReference type="GO" id="GO:0000981">
    <property type="term" value="F:DNA-binding transcription factor activity, RNA polymerase II-specific"/>
    <property type="evidence" value="ECO:0007669"/>
    <property type="project" value="InterPro"/>
</dbReference>
<evidence type="ECO:0000256" key="3">
    <source>
        <dbReference type="ARBA" id="ARBA00023125"/>
    </source>
</evidence>
<protein>
    <recommendedName>
        <fullName evidence="7">Xylanolytic transcriptional activator regulatory domain-containing protein</fullName>
    </recommendedName>
</protein>
<dbReference type="GO" id="GO:0006351">
    <property type="term" value="P:DNA-templated transcription"/>
    <property type="evidence" value="ECO:0007669"/>
    <property type="project" value="InterPro"/>
</dbReference>
<dbReference type="CDD" id="cd12148">
    <property type="entry name" value="fungal_TF_MHR"/>
    <property type="match status" value="1"/>
</dbReference>
<evidence type="ECO:0000256" key="4">
    <source>
        <dbReference type="ARBA" id="ARBA00023163"/>
    </source>
</evidence>
<keyword evidence="5" id="KW-0539">Nucleus</keyword>
<organism evidence="8 9">
    <name type="scientific">Aspergillus wentii DTO 134E9</name>
    <dbReference type="NCBI Taxonomy" id="1073089"/>
    <lineage>
        <taxon>Eukaryota</taxon>
        <taxon>Fungi</taxon>
        <taxon>Dikarya</taxon>
        <taxon>Ascomycota</taxon>
        <taxon>Pezizomycotina</taxon>
        <taxon>Eurotiomycetes</taxon>
        <taxon>Eurotiomycetidae</taxon>
        <taxon>Eurotiales</taxon>
        <taxon>Aspergillaceae</taxon>
        <taxon>Aspergillus</taxon>
        <taxon>Aspergillus subgen. Cremei</taxon>
    </lineage>
</organism>
<dbReference type="Proteomes" id="UP000184383">
    <property type="component" value="Unassembled WGS sequence"/>
</dbReference>